<evidence type="ECO:0000313" key="2">
    <source>
        <dbReference type="EMBL" id="KJL36871.1"/>
    </source>
</evidence>
<dbReference type="RefSeq" id="WP_045270322.1">
    <property type="nucleotide sequence ID" value="NZ_JYIX01000016.1"/>
</dbReference>
<dbReference type="Proteomes" id="UP000033740">
    <property type="component" value="Unassembled WGS sequence"/>
</dbReference>
<keyword evidence="1" id="KW-1133">Transmembrane helix</keyword>
<dbReference type="PATRIC" id="fig|582680.6.peg.181"/>
<dbReference type="InterPro" id="IPR051533">
    <property type="entry name" value="WaaL-like"/>
</dbReference>
<proteinExistence type="predicted"/>
<feature type="transmembrane region" description="Helical" evidence="1">
    <location>
        <begin position="44"/>
        <end position="61"/>
    </location>
</feature>
<protein>
    <recommendedName>
        <fullName evidence="4">O-Antigen ligase</fullName>
    </recommendedName>
</protein>
<feature type="transmembrane region" description="Helical" evidence="1">
    <location>
        <begin position="98"/>
        <end position="117"/>
    </location>
</feature>
<dbReference type="PANTHER" id="PTHR37422">
    <property type="entry name" value="TEICHURONIC ACID BIOSYNTHESIS PROTEIN TUAE"/>
    <property type="match status" value="1"/>
</dbReference>
<dbReference type="AlphaFoldDB" id="A0A0F0LZQ2"/>
<feature type="transmembrane region" description="Helical" evidence="1">
    <location>
        <begin position="338"/>
        <end position="358"/>
    </location>
</feature>
<evidence type="ECO:0008006" key="4">
    <source>
        <dbReference type="Google" id="ProtNLM"/>
    </source>
</evidence>
<name>A0A0F0LZQ2_9MICO</name>
<gene>
    <name evidence="2" type="ORF">RS86_00178</name>
</gene>
<feature type="transmembrane region" description="Helical" evidence="1">
    <location>
        <begin position="129"/>
        <end position="148"/>
    </location>
</feature>
<feature type="transmembrane region" description="Helical" evidence="1">
    <location>
        <begin position="197"/>
        <end position="215"/>
    </location>
</feature>
<dbReference type="STRING" id="582680.RS86_00178"/>
<evidence type="ECO:0000256" key="1">
    <source>
        <dbReference type="SAM" id="Phobius"/>
    </source>
</evidence>
<sequence>MTTPRRRLARTLASVEMARAYSACALLSVFGSFAIAALTSTATLNTIIAVLCVIGVGILWVRREELSPLRLAPSTLLAFLAWTLASAVWSTASAASLKAWAALAGYAVIAVVVGHIRDTLQTVRALGDALRILLGASLIAEIMSGILLDMPFHFLGIQGELAAGGPIQGLFGTRNMLGFIAVIAVITFVVEWRSQSLSAAIAIPSVVVAGFLALFSASPTVLVLAAAVGAASVALVIVRQAPAARRRPLQWAIGGVVLAVLITIAIFRTRVIAVLDAGSDFNIRVELWSNLLTYVQQRPAQGWGWFGLWSDALYPFNSINYFTQDHHGSALNAFFDTLLQVGAGGLLLFSLLGGVALVRSWLVASVRRSVVYAWTPLVLVALAVDSVFESFTLVNAGWFLLVLCALRAGQSRSWRENIDAVQTSSTPLPDR</sequence>
<feature type="transmembrane region" description="Helical" evidence="1">
    <location>
        <begin position="168"/>
        <end position="190"/>
    </location>
</feature>
<feature type="transmembrane region" description="Helical" evidence="1">
    <location>
        <begin position="221"/>
        <end position="238"/>
    </location>
</feature>
<keyword evidence="1" id="KW-0472">Membrane</keyword>
<feature type="transmembrane region" description="Helical" evidence="1">
    <location>
        <begin position="370"/>
        <end position="387"/>
    </location>
</feature>
<comment type="caution">
    <text evidence="2">The sequence shown here is derived from an EMBL/GenBank/DDBJ whole genome shotgun (WGS) entry which is preliminary data.</text>
</comment>
<reference evidence="2 3" key="1">
    <citation type="submission" date="2015-02" db="EMBL/GenBank/DDBJ databases">
        <title>Draft genome sequences of ten Microbacterium spp. with emphasis on heavy metal contaminated environments.</title>
        <authorList>
            <person name="Corretto E."/>
        </authorList>
    </citation>
    <scope>NUCLEOTIDE SEQUENCE [LARGE SCALE GENOMIC DNA]</scope>
    <source>
        <strain evidence="2 3">ARN176</strain>
    </source>
</reference>
<evidence type="ECO:0000313" key="3">
    <source>
        <dbReference type="Proteomes" id="UP000033740"/>
    </source>
</evidence>
<feature type="transmembrane region" description="Helical" evidence="1">
    <location>
        <begin position="73"/>
        <end position="92"/>
    </location>
</feature>
<dbReference type="PANTHER" id="PTHR37422:SF21">
    <property type="entry name" value="EXOQ-LIKE PROTEIN"/>
    <property type="match status" value="1"/>
</dbReference>
<feature type="transmembrane region" description="Helical" evidence="1">
    <location>
        <begin position="250"/>
        <end position="267"/>
    </location>
</feature>
<organism evidence="2 3">
    <name type="scientific">Microbacterium azadirachtae</name>
    <dbReference type="NCBI Taxonomy" id="582680"/>
    <lineage>
        <taxon>Bacteria</taxon>
        <taxon>Bacillati</taxon>
        <taxon>Actinomycetota</taxon>
        <taxon>Actinomycetes</taxon>
        <taxon>Micrococcales</taxon>
        <taxon>Microbacteriaceae</taxon>
        <taxon>Microbacterium</taxon>
    </lineage>
</organism>
<feature type="transmembrane region" description="Helical" evidence="1">
    <location>
        <begin position="20"/>
        <end position="38"/>
    </location>
</feature>
<keyword evidence="3" id="KW-1185">Reference proteome</keyword>
<keyword evidence="1" id="KW-0812">Transmembrane</keyword>
<dbReference type="EMBL" id="JYIX01000016">
    <property type="protein sequence ID" value="KJL36871.1"/>
    <property type="molecule type" value="Genomic_DNA"/>
</dbReference>
<accession>A0A0F0LZQ2</accession>